<proteinExistence type="predicted"/>
<keyword evidence="2" id="KW-1185">Reference proteome</keyword>
<evidence type="ECO:0000313" key="2">
    <source>
        <dbReference type="Proteomes" id="UP000678393"/>
    </source>
</evidence>
<gene>
    <name evidence="1" type="ORF">CUNI_LOCUS13989</name>
</gene>
<protein>
    <submittedName>
        <fullName evidence="1">Uncharacterized protein</fullName>
    </submittedName>
</protein>
<dbReference type="Proteomes" id="UP000678393">
    <property type="component" value="Unassembled WGS sequence"/>
</dbReference>
<organism evidence="1 2">
    <name type="scientific">Candidula unifasciata</name>
    <dbReference type="NCBI Taxonomy" id="100452"/>
    <lineage>
        <taxon>Eukaryota</taxon>
        <taxon>Metazoa</taxon>
        <taxon>Spiralia</taxon>
        <taxon>Lophotrochozoa</taxon>
        <taxon>Mollusca</taxon>
        <taxon>Gastropoda</taxon>
        <taxon>Heterobranchia</taxon>
        <taxon>Euthyneura</taxon>
        <taxon>Panpulmonata</taxon>
        <taxon>Eupulmonata</taxon>
        <taxon>Stylommatophora</taxon>
        <taxon>Helicina</taxon>
        <taxon>Helicoidea</taxon>
        <taxon>Geomitridae</taxon>
        <taxon>Candidula</taxon>
    </lineage>
</organism>
<dbReference type="EMBL" id="CAJHNH020003058">
    <property type="protein sequence ID" value="CAG5128431.1"/>
    <property type="molecule type" value="Genomic_DNA"/>
</dbReference>
<reference evidence="1" key="1">
    <citation type="submission" date="2021-04" db="EMBL/GenBank/DDBJ databases">
        <authorList>
            <consortium name="Molecular Ecology Group"/>
        </authorList>
    </citation>
    <scope>NUCLEOTIDE SEQUENCE</scope>
</reference>
<accession>A0A8S3ZPK8</accession>
<comment type="caution">
    <text evidence="1">The sequence shown here is derived from an EMBL/GenBank/DDBJ whole genome shotgun (WGS) entry which is preliminary data.</text>
</comment>
<name>A0A8S3ZPK8_9EUPU</name>
<sequence length="103" mass="12118">MFVKFSPQRQMYCRQKPNVCETQCQHKPNVCVTWCQHKPNVCETWCQHKPNVCEIAILMDKPGVYIHKPNDCTPVTITFASCKHAHINKYTGVQRWMQRNPKT</sequence>
<evidence type="ECO:0000313" key="1">
    <source>
        <dbReference type="EMBL" id="CAG5128431.1"/>
    </source>
</evidence>
<dbReference type="AlphaFoldDB" id="A0A8S3ZPK8"/>